<name>A0ACC6PHS0_9BACL</name>
<comment type="caution">
    <text evidence="1">The sequence shown here is derived from an EMBL/GenBank/DDBJ whole genome shotgun (WGS) entry which is preliminary data.</text>
</comment>
<proteinExistence type="predicted"/>
<reference evidence="1" key="1">
    <citation type="submission" date="2024-03" db="EMBL/GenBank/DDBJ databases">
        <title>Whole genome sequecning of epiphytes from Marcgravia umbellata leaves.</title>
        <authorList>
            <person name="Kumar G."/>
            <person name="Savka M.A."/>
        </authorList>
    </citation>
    <scope>NUCLEOTIDE SEQUENCE</scope>
    <source>
        <strain evidence="1">RIT_BL5</strain>
    </source>
</reference>
<gene>
    <name evidence="1" type="ORF">WKI47_21120</name>
</gene>
<evidence type="ECO:0000313" key="2">
    <source>
        <dbReference type="Proteomes" id="UP001380953"/>
    </source>
</evidence>
<protein>
    <submittedName>
        <fullName evidence="1">STM3941 family protein</fullName>
    </submittedName>
</protein>
<dbReference type="EMBL" id="JBBKAR010000053">
    <property type="protein sequence ID" value="MEJ8306415.1"/>
    <property type="molecule type" value="Genomic_DNA"/>
</dbReference>
<organism evidence="1 2">
    <name type="scientific">Saccharibacillus sacchari</name>
    <dbReference type="NCBI Taxonomy" id="456493"/>
    <lineage>
        <taxon>Bacteria</taxon>
        <taxon>Bacillati</taxon>
        <taxon>Bacillota</taxon>
        <taxon>Bacilli</taxon>
        <taxon>Bacillales</taxon>
        <taxon>Paenibacillaceae</taxon>
        <taxon>Saccharibacillus</taxon>
    </lineage>
</organism>
<keyword evidence="2" id="KW-1185">Reference proteome</keyword>
<accession>A0ACC6PHS0</accession>
<sequence>MERDNMMQGSRTLHFYQKPGKALQIALFGLLFVAAGIYLMFLGFSPGPDHSIFGGIMGILSLLMGVTGMGFGIRRAFRFSPILILDEKGLHDRVAAANAGFVAWNEISRIEPYALMNQPYIGIDLYDAQDFLARRSGFMRGLMKANRGLVSMPVNIPMQGFGAQAPEILREMELRWQRYGRFEE</sequence>
<evidence type="ECO:0000313" key="1">
    <source>
        <dbReference type="EMBL" id="MEJ8306415.1"/>
    </source>
</evidence>
<dbReference type="Proteomes" id="UP001380953">
    <property type="component" value="Unassembled WGS sequence"/>
</dbReference>